<dbReference type="GeneID" id="63752048"/>
<protein>
    <recommendedName>
        <fullName evidence="4">Transcription initiation factor Rrn11</fullName>
    </recommendedName>
</protein>
<evidence type="ECO:0000313" key="3">
    <source>
        <dbReference type="Proteomes" id="UP000184383"/>
    </source>
</evidence>
<evidence type="ECO:0008006" key="4">
    <source>
        <dbReference type="Google" id="ProtNLM"/>
    </source>
</evidence>
<feature type="compositionally biased region" description="Acidic residues" evidence="1">
    <location>
        <begin position="41"/>
        <end position="53"/>
    </location>
</feature>
<proteinExistence type="predicted"/>
<dbReference type="Pfam" id="PF04090">
    <property type="entry name" value="Rrn11"/>
    <property type="match status" value="1"/>
</dbReference>
<feature type="region of interest" description="Disordered" evidence="1">
    <location>
        <begin position="85"/>
        <end position="106"/>
    </location>
</feature>
<dbReference type="Proteomes" id="UP000184383">
    <property type="component" value="Unassembled WGS sequence"/>
</dbReference>
<dbReference type="InterPro" id="IPR007224">
    <property type="entry name" value="TIF_Rrn11"/>
</dbReference>
<dbReference type="GO" id="GO:0017025">
    <property type="term" value="F:TBP-class protein binding"/>
    <property type="evidence" value="ECO:0007669"/>
    <property type="project" value="TreeGrafter"/>
</dbReference>
<dbReference type="PANTHER" id="PTHR28244">
    <property type="entry name" value="RNA POLYMERASE I-SPECIFIC TRANSCRIPTION INITIATION FACTOR RRN11"/>
    <property type="match status" value="1"/>
</dbReference>
<dbReference type="AlphaFoldDB" id="A0A1L9RB27"/>
<feature type="region of interest" description="Disordered" evidence="1">
    <location>
        <begin position="276"/>
        <end position="304"/>
    </location>
</feature>
<accession>A0A1L9RB27</accession>
<evidence type="ECO:0000313" key="2">
    <source>
        <dbReference type="EMBL" id="OJJ32132.1"/>
    </source>
</evidence>
<evidence type="ECO:0000256" key="1">
    <source>
        <dbReference type="SAM" id="MobiDB-lite"/>
    </source>
</evidence>
<gene>
    <name evidence="2" type="ORF">ASPWEDRAFT_44183</name>
</gene>
<dbReference type="GO" id="GO:0042790">
    <property type="term" value="P:nucleolar large rRNA transcription by RNA polymerase I"/>
    <property type="evidence" value="ECO:0007669"/>
    <property type="project" value="TreeGrafter"/>
</dbReference>
<feature type="region of interest" description="Disordered" evidence="1">
    <location>
        <begin position="1"/>
        <end position="65"/>
    </location>
</feature>
<dbReference type="GO" id="GO:0001181">
    <property type="term" value="F:RNA polymerase I general transcription initiation factor activity"/>
    <property type="evidence" value="ECO:0007669"/>
    <property type="project" value="InterPro"/>
</dbReference>
<feature type="region of interest" description="Disordered" evidence="1">
    <location>
        <begin position="371"/>
        <end position="390"/>
    </location>
</feature>
<dbReference type="VEuPathDB" id="FungiDB:ASPWEDRAFT_44183"/>
<dbReference type="GO" id="GO:0001164">
    <property type="term" value="F:RNA polymerase I core promoter sequence-specific DNA binding"/>
    <property type="evidence" value="ECO:0007669"/>
    <property type="project" value="InterPro"/>
</dbReference>
<dbReference type="GO" id="GO:0070860">
    <property type="term" value="C:RNA polymerase I core factor complex"/>
    <property type="evidence" value="ECO:0007669"/>
    <property type="project" value="TreeGrafter"/>
</dbReference>
<reference evidence="3" key="1">
    <citation type="journal article" date="2017" name="Genome Biol.">
        <title>Comparative genomics reveals high biological diversity and specific adaptations in the industrially and medically important fungal genus Aspergillus.</title>
        <authorList>
            <person name="de Vries R.P."/>
            <person name="Riley R."/>
            <person name="Wiebenga A."/>
            <person name="Aguilar-Osorio G."/>
            <person name="Amillis S."/>
            <person name="Uchima C.A."/>
            <person name="Anderluh G."/>
            <person name="Asadollahi M."/>
            <person name="Askin M."/>
            <person name="Barry K."/>
            <person name="Battaglia E."/>
            <person name="Bayram O."/>
            <person name="Benocci T."/>
            <person name="Braus-Stromeyer S.A."/>
            <person name="Caldana C."/>
            <person name="Canovas D."/>
            <person name="Cerqueira G.C."/>
            <person name="Chen F."/>
            <person name="Chen W."/>
            <person name="Choi C."/>
            <person name="Clum A."/>
            <person name="Dos Santos R.A."/>
            <person name="Damasio A.R."/>
            <person name="Diallinas G."/>
            <person name="Emri T."/>
            <person name="Fekete E."/>
            <person name="Flipphi M."/>
            <person name="Freyberg S."/>
            <person name="Gallo A."/>
            <person name="Gournas C."/>
            <person name="Habgood R."/>
            <person name="Hainaut M."/>
            <person name="Harispe M.L."/>
            <person name="Henrissat B."/>
            <person name="Hilden K.S."/>
            <person name="Hope R."/>
            <person name="Hossain A."/>
            <person name="Karabika E."/>
            <person name="Karaffa L."/>
            <person name="Karanyi Z."/>
            <person name="Krasevec N."/>
            <person name="Kuo A."/>
            <person name="Kusch H."/>
            <person name="LaButti K."/>
            <person name="Lagendijk E.L."/>
            <person name="Lapidus A."/>
            <person name="Levasseur A."/>
            <person name="Lindquist E."/>
            <person name="Lipzen A."/>
            <person name="Logrieco A.F."/>
            <person name="MacCabe A."/>
            <person name="Maekelae M.R."/>
            <person name="Malavazi I."/>
            <person name="Melin P."/>
            <person name="Meyer V."/>
            <person name="Mielnichuk N."/>
            <person name="Miskei M."/>
            <person name="Molnar A.P."/>
            <person name="Mule G."/>
            <person name="Ngan C.Y."/>
            <person name="Orejas M."/>
            <person name="Orosz E."/>
            <person name="Ouedraogo J.P."/>
            <person name="Overkamp K.M."/>
            <person name="Park H.-S."/>
            <person name="Perrone G."/>
            <person name="Piumi F."/>
            <person name="Punt P.J."/>
            <person name="Ram A.F."/>
            <person name="Ramon A."/>
            <person name="Rauscher S."/>
            <person name="Record E."/>
            <person name="Riano-Pachon D.M."/>
            <person name="Robert V."/>
            <person name="Roehrig J."/>
            <person name="Ruller R."/>
            <person name="Salamov A."/>
            <person name="Salih N.S."/>
            <person name="Samson R.A."/>
            <person name="Sandor E."/>
            <person name="Sanguinetti M."/>
            <person name="Schuetze T."/>
            <person name="Sepcic K."/>
            <person name="Shelest E."/>
            <person name="Sherlock G."/>
            <person name="Sophianopoulou V."/>
            <person name="Squina F.M."/>
            <person name="Sun H."/>
            <person name="Susca A."/>
            <person name="Todd R.B."/>
            <person name="Tsang A."/>
            <person name="Unkles S.E."/>
            <person name="van de Wiele N."/>
            <person name="van Rossen-Uffink D."/>
            <person name="Oliveira J.V."/>
            <person name="Vesth T.C."/>
            <person name="Visser J."/>
            <person name="Yu J.-H."/>
            <person name="Zhou M."/>
            <person name="Andersen M.R."/>
            <person name="Archer D.B."/>
            <person name="Baker S.E."/>
            <person name="Benoit I."/>
            <person name="Brakhage A.A."/>
            <person name="Braus G.H."/>
            <person name="Fischer R."/>
            <person name="Frisvad J.C."/>
            <person name="Goldman G.H."/>
            <person name="Houbraken J."/>
            <person name="Oakley B."/>
            <person name="Pocsi I."/>
            <person name="Scazzocchio C."/>
            <person name="Seiboth B."/>
            <person name="vanKuyk P.A."/>
            <person name="Wortman J."/>
            <person name="Dyer P.S."/>
            <person name="Grigoriev I.V."/>
        </authorList>
    </citation>
    <scope>NUCLEOTIDE SEQUENCE [LARGE SCALE GENOMIC DNA]</scope>
    <source>
        <strain evidence="3">DTO 134E9</strain>
    </source>
</reference>
<organism evidence="2 3">
    <name type="scientific">Aspergillus wentii DTO 134E9</name>
    <dbReference type="NCBI Taxonomy" id="1073089"/>
    <lineage>
        <taxon>Eukaryota</taxon>
        <taxon>Fungi</taxon>
        <taxon>Dikarya</taxon>
        <taxon>Ascomycota</taxon>
        <taxon>Pezizomycotina</taxon>
        <taxon>Eurotiomycetes</taxon>
        <taxon>Eurotiomycetidae</taxon>
        <taxon>Eurotiales</taxon>
        <taxon>Aspergillaceae</taxon>
        <taxon>Aspergillus</taxon>
        <taxon>Aspergillus subgen. Cremei</taxon>
    </lineage>
</organism>
<name>A0A1L9RB27_ASPWE</name>
<dbReference type="RefSeq" id="XP_040685809.1">
    <property type="nucleotide sequence ID" value="XM_040836200.1"/>
</dbReference>
<feature type="compositionally biased region" description="Acidic residues" evidence="1">
    <location>
        <begin position="285"/>
        <end position="297"/>
    </location>
</feature>
<dbReference type="PANTHER" id="PTHR28244:SF1">
    <property type="entry name" value="RNA POLYMERASE I-SPECIFIC TRANSCRIPTION INITIATION FACTOR RRN11"/>
    <property type="match status" value="1"/>
</dbReference>
<sequence length="441" mass="49728">MDSASFPSASVFSLPLPPWQQPLSARVARYEPRKRKKDSDDWGDDDEDLEGETTDAVSEATPAPSLILSPDEAHQYRVAGLSFDKELPGGQFPHAAPRDENSKREMPGDVLKGLSSLSPPIFPPQSAAHRGNLRLQHFAVITAILHRSLLKGDYIRAGRAWGLILREEFGGSPIDVRTEGRWGIGAEILLRRGRQISSISSGSGRTAEEINQPENTPKLCFTRKGFEDARQYYETLVIQHPYRKAAPDAISPLHFYPAMFGLWVYVTQEESNVAREDLQRHHEELSEESSEDEDAASEFENRPGSGRRRKYFIAEIRAKELEQAQQIAARMDEVMVSPPYSDSPELLELRGMVSLWIADLLVSCLPQEERDEHDFENGASSPNEDLSGSIQARREQRFAREKRQLEVQKSKEFLEKANQRGRGVSYSLENFHIDDGSTLLE</sequence>
<dbReference type="OrthoDB" id="2159786at2759"/>
<dbReference type="EMBL" id="KV878215">
    <property type="protein sequence ID" value="OJJ32132.1"/>
    <property type="molecule type" value="Genomic_DNA"/>
</dbReference>
<feature type="compositionally biased region" description="Basic and acidic residues" evidence="1">
    <location>
        <begin position="96"/>
        <end position="106"/>
    </location>
</feature>
<feature type="compositionally biased region" description="Polar residues" evidence="1">
    <location>
        <begin position="1"/>
        <end position="11"/>
    </location>
</feature>
<dbReference type="InterPro" id="IPR053029">
    <property type="entry name" value="RNA_pol_I-specific_init_factor"/>
</dbReference>
<keyword evidence="3" id="KW-1185">Reference proteome</keyword>
<feature type="compositionally biased region" description="Polar residues" evidence="1">
    <location>
        <begin position="378"/>
        <end position="390"/>
    </location>
</feature>